<sequence>MVVGKSPLTGTWGDANSGGTFGPAIRKCGYDGILVKGAAKNPKYISIIDGKAEILDASDIWGKDVIETEKILKKKHGKLIKTAGIGLAGEKLSKISGNVD</sequence>
<reference evidence="2" key="1">
    <citation type="journal article" date="2014" name="Front. Microbiol.">
        <title>High frequency of phylogenetically diverse reductive dehalogenase-homologous genes in deep subseafloor sedimentary metagenomes.</title>
        <authorList>
            <person name="Kawai M."/>
            <person name="Futagami T."/>
            <person name="Toyoda A."/>
            <person name="Takaki Y."/>
            <person name="Nishi S."/>
            <person name="Hori S."/>
            <person name="Arai W."/>
            <person name="Tsubouchi T."/>
            <person name="Morono Y."/>
            <person name="Uchiyama I."/>
            <person name="Ito T."/>
            <person name="Fujiyama A."/>
            <person name="Inagaki F."/>
            <person name="Takami H."/>
        </authorList>
    </citation>
    <scope>NUCLEOTIDE SEQUENCE</scope>
    <source>
        <strain evidence="2">Expedition CK06-06</strain>
    </source>
</reference>
<dbReference type="Gene3D" id="3.60.9.10">
    <property type="entry name" value="Aldehyde ferredoxin oxidoreductase, N-terminal domain"/>
    <property type="match status" value="1"/>
</dbReference>
<evidence type="ECO:0000259" key="1">
    <source>
        <dbReference type="SMART" id="SM00790"/>
    </source>
</evidence>
<gene>
    <name evidence="2" type="ORF">S12H4_54345</name>
</gene>
<accession>X1TW91</accession>
<dbReference type="PANTHER" id="PTHR30038:SF0">
    <property type="entry name" value="TUNGSTEN-CONTAINING ALDEHYDE FERREDOXIN OXIDOREDUCTASE"/>
    <property type="match status" value="1"/>
</dbReference>
<feature type="domain" description="Aldehyde ferredoxin oxidoreductase N-terminal" evidence="1">
    <location>
        <begin position="1"/>
        <end position="100"/>
    </location>
</feature>
<organism evidence="2">
    <name type="scientific">marine sediment metagenome</name>
    <dbReference type="NCBI Taxonomy" id="412755"/>
    <lineage>
        <taxon>unclassified sequences</taxon>
        <taxon>metagenomes</taxon>
        <taxon>ecological metagenomes</taxon>
    </lineage>
</organism>
<dbReference type="Pfam" id="PF02730">
    <property type="entry name" value="AFOR_N"/>
    <property type="match status" value="1"/>
</dbReference>
<dbReference type="AlphaFoldDB" id="X1TW91"/>
<dbReference type="GO" id="GO:0016625">
    <property type="term" value="F:oxidoreductase activity, acting on the aldehyde or oxo group of donors, iron-sulfur protein as acceptor"/>
    <property type="evidence" value="ECO:0007669"/>
    <property type="project" value="InterPro"/>
</dbReference>
<dbReference type="PANTHER" id="PTHR30038">
    <property type="entry name" value="ALDEHYDE FERREDOXIN OXIDOREDUCTASE"/>
    <property type="match status" value="1"/>
</dbReference>
<dbReference type="SMART" id="SM00790">
    <property type="entry name" value="AFOR_N"/>
    <property type="match status" value="1"/>
</dbReference>
<dbReference type="InterPro" id="IPR051919">
    <property type="entry name" value="W-dependent_AOR"/>
</dbReference>
<name>X1TW91_9ZZZZ</name>
<dbReference type="SUPFAM" id="SSF56228">
    <property type="entry name" value="Aldehyde ferredoxin oxidoreductase, N-terminal domain"/>
    <property type="match status" value="1"/>
</dbReference>
<comment type="caution">
    <text evidence="2">The sequence shown here is derived from an EMBL/GenBank/DDBJ whole genome shotgun (WGS) entry which is preliminary data.</text>
</comment>
<proteinExistence type="predicted"/>
<dbReference type="EMBL" id="BARW01034731">
    <property type="protein sequence ID" value="GAJ09494.1"/>
    <property type="molecule type" value="Genomic_DNA"/>
</dbReference>
<dbReference type="InterPro" id="IPR013983">
    <property type="entry name" value="Ald_Fedxn_OxRdtase_N"/>
</dbReference>
<protein>
    <recommendedName>
        <fullName evidence="1">Aldehyde ferredoxin oxidoreductase N-terminal domain-containing protein</fullName>
    </recommendedName>
</protein>
<evidence type="ECO:0000313" key="2">
    <source>
        <dbReference type="EMBL" id="GAJ09494.1"/>
    </source>
</evidence>
<dbReference type="GO" id="GO:0051536">
    <property type="term" value="F:iron-sulfur cluster binding"/>
    <property type="evidence" value="ECO:0007669"/>
    <property type="project" value="InterPro"/>
</dbReference>
<dbReference type="InterPro" id="IPR036503">
    <property type="entry name" value="Ald_Fedxn_OxRdtase_N_sf"/>
</dbReference>